<evidence type="ECO:0000256" key="1">
    <source>
        <dbReference type="ARBA" id="ARBA00022729"/>
    </source>
</evidence>
<dbReference type="AlphaFoldDB" id="A0A6N7X3B3"/>
<feature type="signal peptide" evidence="2">
    <location>
        <begin position="1"/>
        <end position="22"/>
    </location>
</feature>
<proteinExistence type="predicted"/>
<organism evidence="4 5">
    <name type="scientific">Peptostreptococcus porci</name>
    <dbReference type="NCBI Taxonomy" id="2652282"/>
    <lineage>
        <taxon>Bacteria</taxon>
        <taxon>Bacillati</taxon>
        <taxon>Bacillota</taxon>
        <taxon>Clostridia</taxon>
        <taxon>Peptostreptococcales</taxon>
        <taxon>Peptostreptococcaceae</taxon>
        <taxon>Peptostreptococcus</taxon>
    </lineage>
</organism>
<dbReference type="Gene3D" id="3.40.190.10">
    <property type="entry name" value="Periplasmic binding protein-like II"/>
    <property type="match status" value="2"/>
</dbReference>
<dbReference type="SMART" id="SM00062">
    <property type="entry name" value="PBPb"/>
    <property type="match status" value="1"/>
</dbReference>
<dbReference type="SUPFAM" id="SSF53850">
    <property type="entry name" value="Periplasmic binding protein-like II"/>
    <property type="match status" value="1"/>
</dbReference>
<feature type="chain" id="PRO_5038469503" evidence="2">
    <location>
        <begin position="23"/>
        <end position="282"/>
    </location>
</feature>
<dbReference type="Pfam" id="PF00497">
    <property type="entry name" value="SBP_bac_3"/>
    <property type="match status" value="1"/>
</dbReference>
<sequence length="282" mass="30321">MKKGLKKLMALGLVAVLAVGMAGCGSKKEEKASSAGATKIEQIKKDGKLIVGTSPDYPPFEFIISEDGKSKIVGADIELAQKFADKLGVKLEIKSMDFDSLLPALQSDVVDLVITGMTPDETRKKSVDFTDIYFTGKNGVIVKESDAGKVKSEDDLKKMKIGVQKGSTQEIYVKDQLKLTDYKALTSVPDLVMDLKNGNIDAVVLNDKVASINAGKYDGVKVVENLALTSGGDEELMAVAVKKGDNKELLAALNEEIKTLKDSGEYDKILANAVDQVSKEKK</sequence>
<dbReference type="PROSITE" id="PS51257">
    <property type="entry name" value="PROKAR_LIPOPROTEIN"/>
    <property type="match status" value="1"/>
</dbReference>
<dbReference type="EMBL" id="VUNE01000003">
    <property type="protein sequence ID" value="MST62581.1"/>
    <property type="molecule type" value="Genomic_DNA"/>
</dbReference>
<evidence type="ECO:0000313" key="5">
    <source>
        <dbReference type="Proteomes" id="UP000440713"/>
    </source>
</evidence>
<feature type="domain" description="Solute-binding protein family 3/N-terminal" evidence="3">
    <location>
        <begin position="48"/>
        <end position="273"/>
    </location>
</feature>
<accession>A0A6N7X3B3</accession>
<dbReference type="Proteomes" id="UP000440713">
    <property type="component" value="Unassembled WGS sequence"/>
</dbReference>
<dbReference type="InterPro" id="IPR001638">
    <property type="entry name" value="Solute-binding_3/MltF_N"/>
</dbReference>
<evidence type="ECO:0000313" key="4">
    <source>
        <dbReference type="EMBL" id="MST62581.1"/>
    </source>
</evidence>
<reference evidence="4 5" key="1">
    <citation type="submission" date="2019-08" db="EMBL/GenBank/DDBJ databases">
        <title>In-depth cultivation of the pig gut microbiome towards novel bacterial diversity and tailored functional studies.</title>
        <authorList>
            <person name="Wylensek D."/>
            <person name="Hitch T.C.A."/>
            <person name="Clavel T."/>
        </authorList>
    </citation>
    <scope>NUCLEOTIDE SEQUENCE [LARGE SCALE GENOMIC DNA]</scope>
    <source>
        <strain evidence="4 5">WCA-SAB-591-4A-A</strain>
    </source>
</reference>
<protein>
    <submittedName>
        <fullName evidence="4">Transporter substrate-binding domain-containing protein</fullName>
    </submittedName>
</protein>
<evidence type="ECO:0000259" key="3">
    <source>
        <dbReference type="SMART" id="SM00062"/>
    </source>
</evidence>
<dbReference type="RefSeq" id="WP_154537966.1">
    <property type="nucleotide sequence ID" value="NZ_JAXFFP010000009.1"/>
</dbReference>
<keyword evidence="1 2" id="KW-0732">Signal</keyword>
<dbReference type="PANTHER" id="PTHR35936:SF17">
    <property type="entry name" value="ARGININE-BINDING EXTRACELLULAR PROTEIN ARTP"/>
    <property type="match status" value="1"/>
</dbReference>
<evidence type="ECO:0000256" key="2">
    <source>
        <dbReference type="SAM" id="SignalP"/>
    </source>
</evidence>
<dbReference type="PANTHER" id="PTHR35936">
    <property type="entry name" value="MEMBRANE-BOUND LYTIC MUREIN TRANSGLYCOSYLASE F"/>
    <property type="match status" value="1"/>
</dbReference>
<name>A0A6N7X3B3_9FIRM</name>
<gene>
    <name evidence="4" type="ORF">FYJ71_06340</name>
</gene>
<comment type="caution">
    <text evidence="4">The sequence shown here is derived from an EMBL/GenBank/DDBJ whole genome shotgun (WGS) entry which is preliminary data.</text>
</comment>
<keyword evidence="5" id="KW-1185">Reference proteome</keyword>